<dbReference type="PROSITE" id="PS51257">
    <property type="entry name" value="PROKAR_LIPOPROTEIN"/>
    <property type="match status" value="1"/>
</dbReference>
<gene>
    <name evidence="1" type="ORF">MNBD_GAMMA12-2343</name>
</gene>
<dbReference type="PANTHER" id="PTHR37691">
    <property type="entry name" value="BLR3518 PROTEIN"/>
    <property type="match status" value="1"/>
</dbReference>
<dbReference type="PANTHER" id="PTHR37691:SF1">
    <property type="entry name" value="BLR3518 PROTEIN"/>
    <property type="match status" value="1"/>
</dbReference>
<dbReference type="InterPro" id="IPR027396">
    <property type="entry name" value="DsrEFH-like"/>
</dbReference>
<dbReference type="SUPFAM" id="SSF75169">
    <property type="entry name" value="DsrEFH-like"/>
    <property type="match status" value="1"/>
</dbReference>
<dbReference type="EMBL" id="UOFL01000017">
    <property type="protein sequence ID" value="VAW71276.1"/>
    <property type="molecule type" value="Genomic_DNA"/>
</dbReference>
<evidence type="ECO:0000313" key="1">
    <source>
        <dbReference type="EMBL" id="VAW71276.1"/>
    </source>
</evidence>
<organism evidence="1">
    <name type="scientific">hydrothermal vent metagenome</name>
    <dbReference type="NCBI Taxonomy" id="652676"/>
    <lineage>
        <taxon>unclassified sequences</taxon>
        <taxon>metagenomes</taxon>
        <taxon>ecological metagenomes</taxon>
    </lineage>
</organism>
<name>A0A3B0YS34_9ZZZZ</name>
<reference evidence="1" key="1">
    <citation type="submission" date="2018-06" db="EMBL/GenBank/DDBJ databases">
        <authorList>
            <person name="Zhirakovskaya E."/>
        </authorList>
    </citation>
    <scope>NUCLEOTIDE SEQUENCE</scope>
</reference>
<dbReference type="Pfam" id="PF02635">
    <property type="entry name" value="DsrE"/>
    <property type="match status" value="1"/>
</dbReference>
<proteinExistence type="predicted"/>
<protein>
    <submittedName>
        <fullName evidence="1">Uncharacterized protein</fullName>
    </submittedName>
</protein>
<dbReference type="InterPro" id="IPR003787">
    <property type="entry name" value="Sulphur_relay_DsrE/F-like"/>
</dbReference>
<dbReference type="Gene3D" id="3.40.1260.10">
    <property type="entry name" value="DsrEFH-like"/>
    <property type="match status" value="1"/>
</dbReference>
<dbReference type="AlphaFoldDB" id="A0A3B0YS34"/>
<accession>A0A3B0YS34</accession>
<sequence length="152" mass="16608">MKWNKFSILWVTSFTAAVLLSGCGGGAKPAKNGFQAQKVVYHLNDLDKAYGALRNVKNHLNALGDKNANIVVVTHSSGAFTLVDGAQDKRGRSFDAAIRKLAKRGVRFEICANTMRGKKIKKNKIHPNALITPSGVARVADLQQQNYVYVKP</sequence>